<name>A0A1H1NNG8_9ACTN</name>
<dbReference type="EMBL" id="JABAGR010000004">
    <property type="protein sequence ID" value="NMF25748.1"/>
    <property type="molecule type" value="Genomic_DNA"/>
</dbReference>
<keyword evidence="2" id="KW-0812">Transmembrane</keyword>
<dbReference type="EMBL" id="VUND01000002">
    <property type="protein sequence ID" value="MST60931.1"/>
    <property type="molecule type" value="Genomic_DNA"/>
</dbReference>
<reference evidence="3 9" key="3">
    <citation type="submission" date="2019-08" db="EMBL/GenBank/DDBJ databases">
        <title>In-depth cultivation of the pig gut microbiome towards novel bacterial diversity and tailored functional studies.</title>
        <authorList>
            <person name="Wylensek D."/>
            <person name="Hitch T.C.A."/>
            <person name="Clavel T."/>
        </authorList>
    </citation>
    <scope>NUCLEOTIDE SEQUENCE [LARGE SCALE GENOMIC DNA]</scope>
    <source>
        <strain evidence="3 9">WB01_CNA04</strain>
    </source>
</reference>
<sequence>MGQIGTFFDWLFNKPAGVLCLIVGGIIFFLIVSVVLERKTRKIYKNHEKSPEDWDLFDDDDDESGWSSFEDDNN</sequence>
<organism evidence="6 8">
    <name type="scientific">Parafannyhessea umbonata</name>
    <dbReference type="NCBI Taxonomy" id="604330"/>
    <lineage>
        <taxon>Bacteria</taxon>
        <taxon>Bacillati</taxon>
        <taxon>Actinomycetota</taxon>
        <taxon>Coriobacteriia</taxon>
        <taxon>Coriobacteriales</taxon>
        <taxon>Atopobiaceae</taxon>
        <taxon>Parafannyhessea</taxon>
    </lineage>
</organism>
<keyword evidence="2" id="KW-1133">Transmembrane helix</keyword>
<keyword evidence="2" id="KW-0472">Membrane</keyword>
<evidence type="ECO:0000313" key="10">
    <source>
        <dbReference type="Proteomes" id="UP000565613"/>
    </source>
</evidence>
<dbReference type="Proteomes" id="UP000199480">
    <property type="component" value="Chromosome I"/>
</dbReference>
<evidence type="ECO:0000313" key="5">
    <source>
        <dbReference type="EMBL" id="SDC48784.1"/>
    </source>
</evidence>
<dbReference type="Proteomes" id="UP000198528">
    <property type="component" value="Unassembled WGS sequence"/>
</dbReference>
<reference evidence="7 8" key="2">
    <citation type="submission" date="2016-10" db="EMBL/GenBank/DDBJ databases">
        <authorList>
            <person name="Varghese N."/>
            <person name="Submissions S."/>
        </authorList>
    </citation>
    <scope>NUCLEOTIDE SEQUENCE [LARGE SCALE GENOMIC DNA]</scope>
    <source>
        <strain evidence="7">DSM 22619</strain>
        <strain evidence="8">DSM 22620</strain>
    </source>
</reference>
<dbReference type="Pfam" id="PF20485">
    <property type="entry name" value="DUF6724"/>
    <property type="match status" value="1"/>
</dbReference>
<evidence type="ECO:0000313" key="6">
    <source>
        <dbReference type="EMBL" id="SDS00546.1"/>
    </source>
</evidence>
<dbReference type="Proteomes" id="UP000434342">
    <property type="component" value="Unassembled WGS sequence"/>
</dbReference>
<keyword evidence="7" id="KW-1185">Reference proteome</keyword>
<reference evidence="6" key="1">
    <citation type="submission" date="2016-10" db="EMBL/GenBank/DDBJ databases">
        <authorList>
            <person name="de Groot N.N."/>
        </authorList>
    </citation>
    <scope>NUCLEOTIDE SEQUENCE [LARGE SCALE GENOMIC DNA]</scope>
    <source>
        <strain evidence="5">DSM 22619</strain>
        <strain evidence="6">DSM 22620</strain>
    </source>
</reference>
<gene>
    <name evidence="3" type="ORF">FYJ69_08465</name>
    <name evidence="4" type="ORF">HF885_04725</name>
    <name evidence="5" type="ORF">SAMN04487824_11745</name>
    <name evidence="6" type="ORF">SAMN04489857_1917</name>
</gene>
<dbReference type="GeneID" id="78501247"/>
<evidence type="ECO:0000313" key="4">
    <source>
        <dbReference type="EMBL" id="NMF25748.1"/>
    </source>
</evidence>
<dbReference type="OrthoDB" id="3192752at2"/>
<evidence type="ECO:0000313" key="7">
    <source>
        <dbReference type="Proteomes" id="UP000198528"/>
    </source>
</evidence>
<dbReference type="InterPro" id="IPR046570">
    <property type="entry name" value="DUF6724"/>
</dbReference>
<proteinExistence type="predicted"/>
<reference evidence="4 10" key="4">
    <citation type="submission" date="2020-04" db="EMBL/GenBank/DDBJ databases">
        <authorList>
            <person name="Hitch T.C.A."/>
            <person name="Wylensek D."/>
            <person name="Clavel T."/>
        </authorList>
    </citation>
    <scope>NUCLEOTIDE SEQUENCE [LARGE SCALE GENOMIC DNA]</scope>
    <source>
        <strain evidence="4 10">105184</strain>
    </source>
</reference>
<accession>A0A1H1NNG8</accession>
<dbReference type="EMBL" id="FMZL01000017">
    <property type="protein sequence ID" value="SDC48784.1"/>
    <property type="molecule type" value="Genomic_DNA"/>
</dbReference>
<dbReference type="RefSeq" id="WP_090847084.1">
    <property type="nucleotide sequence ID" value="NZ_FMZL01000017.1"/>
</dbReference>
<dbReference type="Proteomes" id="UP000565613">
    <property type="component" value="Unassembled WGS sequence"/>
</dbReference>
<evidence type="ECO:0000256" key="2">
    <source>
        <dbReference type="SAM" id="Phobius"/>
    </source>
</evidence>
<dbReference type="EMBL" id="LT629759">
    <property type="protein sequence ID" value="SDS00546.1"/>
    <property type="molecule type" value="Genomic_DNA"/>
</dbReference>
<protein>
    <submittedName>
        <fullName evidence="6">Uncharacterized protein</fullName>
    </submittedName>
</protein>
<evidence type="ECO:0000313" key="9">
    <source>
        <dbReference type="Proteomes" id="UP000434342"/>
    </source>
</evidence>
<evidence type="ECO:0000256" key="1">
    <source>
        <dbReference type="SAM" id="MobiDB-lite"/>
    </source>
</evidence>
<feature type="region of interest" description="Disordered" evidence="1">
    <location>
        <begin position="51"/>
        <end position="74"/>
    </location>
</feature>
<feature type="transmembrane region" description="Helical" evidence="2">
    <location>
        <begin position="16"/>
        <end position="36"/>
    </location>
</feature>
<evidence type="ECO:0000313" key="8">
    <source>
        <dbReference type="Proteomes" id="UP000199480"/>
    </source>
</evidence>
<feature type="compositionally biased region" description="Acidic residues" evidence="1">
    <location>
        <begin position="53"/>
        <end position="74"/>
    </location>
</feature>
<evidence type="ECO:0000313" key="3">
    <source>
        <dbReference type="EMBL" id="MST60931.1"/>
    </source>
</evidence>
<dbReference type="AlphaFoldDB" id="A0A1H1NNG8"/>